<dbReference type="Gene3D" id="3.40.430.10">
    <property type="entry name" value="Dihydrofolate Reductase, subunit A"/>
    <property type="match status" value="1"/>
</dbReference>
<keyword evidence="5 7" id="KW-0521">NADP</keyword>
<dbReference type="InterPro" id="IPR001796">
    <property type="entry name" value="DHFR_dom"/>
</dbReference>
<dbReference type="PROSITE" id="PS51330">
    <property type="entry name" value="DHFR_2"/>
    <property type="match status" value="1"/>
</dbReference>
<dbReference type="PRINTS" id="PR00070">
    <property type="entry name" value="DHFR"/>
</dbReference>
<comment type="similarity">
    <text evidence="2 7 8">Belongs to the dihydrofolate reductase family.</text>
</comment>
<dbReference type="Pfam" id="PF00186">
    <property type="entry name" value="DHFR_1"/>
    <property type="match status" value="1"/>
</dbReference>
<dbReference type="SUPFAM" id="SSF53597">
    <property type="entry name" value="Dihydrofolate reductase-like"/>
    <property type="match status" value="1"/>
</dbReference>
<feature type="domain" description="DHFR" evidence="9">
    <location>
        <begin position="7"/>
        <end position="160"/>
    </location>
</feature>
<dbReference type="PROSITE" id="PS00075">
    <property type="entry name" value="DHFR_1"/>
    <property type="match status" value="1"/>
</dbReference>
<dbReference type="EC" id="1.5.1.3" evidence="3 7"/>
<keyword evidence="6 7" id="KW-0560">Oxidoreductase</keyword>
<dbReference type="PIRSF" id="PIRSF000194">
    <property type="entry name" value="DHFR"/>
    <property type="match status" value="1"/>
</dbReference>
<dbReference type="InterPro" id="IPR017925">
    <property type="entry name" value="DHFR_CS"/>
</dbReference>
<dbReference type="UniPathway" id="UPA00077">
    <property type="reaction ID" value="UER00158"/>
</dbReference>
<evidence type="ECO:0000256" key="7">
    <source>
        <dbReference type="PIRNR" id="PIRNR000194"/>
    </source>
</evidence>
<name>A0A7X0VCL2_9ACTN</name>
<dbReference type="GO" id="GO:0046452">
    <property type="term" value="P:dihydrofolate metabolic process"/>
    <property type="evidence" value="ECO:0007669"/>
    <property type="project" value="TreeGrafter"/>
</dbReference>
<dbReference type="EMBL" id="JACKXE010000002">
    <property type="protein sequence ID" value="MBB6629610.1"/>
    <property type="molecule type" value="Genomic_DNA"/>
</dbReference>
<dbReference type="PANTHER" id="PTHR48069:SF3">
    <property type="entry name" value="DIHYDROFOLATE REDUCTASE"/>
    <property type="match status" value="1"/>
</dbReference>
<dbReference type="InterPro" id="IPR012259">
    <property type="entry name" value="DHFR"/>
</dbReference>
<sequence>MTAPDKRVVLVAAVADNGVIGAAGGIPWRIPEDFAHFKATTLGHTLVMGRATYDSIGRPLPGRTTIVLTRAPDWSVEGVLVAASLEEALVLARALPGDVMVAGGAHVYAAALPLADEQVLTLVHQRPDGDTFYPDLDDADWVETRRDELDGYDRVWLRRA</sequence>
<dbReference type="GO" id="GO:0006730">
    <property type="term" value="P:one-carbon metabolic process"/>
    <property type="evidence" value="ECO:0007669"/>
    <property type="project" value="UniProtKB-KW"/>
</dbReference>
<evidence type="ECO:0000259" key="9">
    <source>
        <dbReference type="PROSITE" id="PS51330"/>
    </source>
</evidence>
<comment type="function">
    <text evidence="7">Key enzyme in folate metabolism. Catalyzes an essential reaction for de novo glycine and purine synthesis, and for DNA precursor synthesis.</text>
</comment>
<dbReference type="GO" id="GO:0046654">
    <property type="term" value="P:tetrahydrofolate biosynthetic process"/>
    <property type="evidence" value="ECO:0007669"/>
    <property type="project" value="UniProtKB-UniPathway"/>
</dbReference>
<dbReference type="GO" id="GO:0005829">
    <property type="term" value="C:cytosol"/>
    <property type="evidence" value="ECO:0007669"/>
    <property type="project" value="TreeGrafter"/>
</dbReference>
<dbReference type="AlphaFoldDB" id="A0A7X0VCL2"/>
<evidence type="ECO:0000256" key="8">
    <source>
        <dbReference type="RuleBase" id="RU004474"/>
    </source>
</evidence>
<evidence type="ECO:0000256" key="3">
    <source>
        <dbReference type="ARBA" id="ARBA00012856"/>
    </source>
</evidence>
<evidence type="ECO:0000313" key="10">
    <source>
        <dbReference type="EMBL" id="MBB6629610.1"/>
    </source>
</evidence>
<keyword evidence="11" id="KW-1185">Reference proteome</keyword>
<evidence type="ECO:0000256" key="2">
    <source>
        <dbReference type="ARBA" id="ARBA00009539"/>
    </source>
</evidence>
<dbReference type="GO" id="GO:0050661">
    <property type="term" value="F:NADP binding"/>
    <property type="evidence" value="ECO:0007669"/>
    <property type="project" value="InterPro"/>
</dbReference>
<accession>A0A7X0VCL2</accession>
<keyword evidence="4 7" id="KW-0554">One-carbon metabolism</keyword>
<dbReference type="PANTHER" id="PTHR48069">
    <property type="entry name" value="DIHYDROFOLATE REDUCTASE"/>
    <property type="match status" value="1"/>
</dbReference>
<comment type="catalytic activity">
    <reaction evidence="7">
        <text>(6S)-5,6,7,8-tetrahydrofolate + NADP(+) = 7,8-dihydrofolate + NADPH + H(+)</text>
        <dbReference type="Rhea" id="RHEA:15009"/>
        <dbReference type="ChEBI" id="CHEBI:15378"/>
        <dbReference type="ChEBI" id="CHEBI:57451"/>
        <dbReference type="ChEBI" id="CHEBI:57453"/>
        <dbReference type="ChEBI" id="CHEBI:57783"/>
        <dbReference type="ChEBI" id="CHEBI:58349"/>
        <dbReference type="EC" id="1.5.1.3"/>
    </reaction>
</comment>
<comment type="pathway">
    <text evidence="1 7">Cofactor biosynthesis; tetrahydrofolate biosynthesis; 5,6,7,8-tetrahydrofolate from 7,8-dihydrofolate: step 1/1.</text>
</comment>
<dbReference type="Proteomes" id="UP000523955">
    <property type="component" value="Unassembled WGS sequence"/>
</dbReference>
<reference evidence="10 11" key="1">
    <citation type="submission" date="2020-08" db="EMBL/GenBank/DDBJ databases">
        <authorList>
            <person name="Seo M.-J."/>
        </authorList>
    </citation>
    <scope>NUCLEOTIDE SEQUENCE [LARGE SCALE GENOMIC DNA]</scope>
    <source>
        <strain evidence="10 11">KIGAM211</strain>
    </source>
</reference>
<gene>
    <name evidence="10" type="ORF">H5V45_19990</name>
</gene>
<evidence type="ECO:0000256" key="6">
    <source>
        <dbReference type="ARBA" id="ARBA00023002"/>
    </source>
</evidence>
<protein>
    <recommendedName>
        <fullName evidence="3 7">Dihydrofolate reductase</fullName>
        <ecNumber evidence="3 7">1.5.1.3</ecNumber>
    </recommendedName>
</protein>
<proteinExistence type="inferred from homology"/>
<dbReference type="InterPro" id="IPR024072">
    <property type="entry name" value="DHFR-like_dom_sf"/>
</dbReference>
<dbReference type="GO" id="GO:0004146">
    <property type="term" value="F:dihydrofolate reductase activity"/>
    <property type="evidence" value="ECO:0007669"/>
    <property type="project" value="UniProtKB-EC"/>
</dbReference>
<evidence type="ECO:0000313" key="11">
    <source>
        <dbReference type="Proteomes" id="UP000523955"/>
    </source>
</evidence>
<dbReference type="RefSeq" id="WP_185254926.1">
    <property type="nucleotide sequence ID" value="NZ_JACKXE010000002.1"/>
</dbReference>
<dbReference type="CDD" id="cd00209">
    <property type="entry name" value="DHFR"/>
    <property type="match status" value="1"/>
</dbReference>
<organism evidence="10 11">
    <name type="scientific">Nocardioides luti</name>
    <dbReference type="NCBI Taxonomy" id="2761101"/>
    <lineage>
        <taxon>Bacteria</taxon>
        <taxon>Bacillati</taxon>
        <taxon>Actinomycetota</taxon>
        <taxon>Actinomycetes</taxon>
        <taxon>Propionibacteriales</taxon>
        <taxon>Nocardioidaceae</taxon>
        <taxon>Nocardioides</taxon>
    </lineage>
</organism>
<evidence type="ECO:0000256" key="1">
    <source>
        <dbReference type="ARBA" id="ARBA00004903"/>
    </source>
</evidence>
<comment type="caution">
    <text evidence="10">The sequence shown here is derived from an EMBL/GenBank/DDBJ whole genome shotgun (WGS) entry which is preliminary data.</text>
</comment>
<evidence type="ECO:0000256" key="5">
    <source>
        <dbReference type="ARBA" id="ARBA00022857"/>
    </source>
</evidence>
<dbReference type="GO" id="GO:0046655">
    <property type="term" value="P:folic acid metabolic process"/>
    <property type="evidence" value="ECO:0007669"/>
    <property type="project" value="TreeGrafter"/>
</dbReference>
<evidence type="ECO:0000256" key="4">
    <source>
        <dbReference type="ARBA" id="ARBA00022563"/>
    </source>
</evidence>